<organism evidence="3 4">
    <name type="scientific">Methylobacterium marchantiae</name>
    <dbReference type="NCBI Taxonomy" id="600331"/>
    <lineage>
        <taxon>Bacteria</taxon>
        <taxon>Pseudomonadati</taxon>
        <taxon>Pseudomonadota</taxon>
        <taxon>Alphaproteobacteria</taxon>
        <taxon>Hyphomicrobiales</taxon>
        <taxon>Methylobacteriaceae</taxon>
        <taxon>Methylobacterium</taxon>
    </lineage>
</organism>
<evidence type="ECO:0000313" key="4">
    <source>
        <dbReference type="Proteomes" id="UP001597176"/>
    </source>
</evidence>
<evidence type="ECO:0000313" key="3">
    <source>
        <dbReference type="EMBL" id="MFD1301608.1"/>
    </source>
</evidence>
<dbReference type="EMBL" id="JBHTND010000009">
    <property type="protein sequence ID" value="MFD1301608.1"/>
    <property type="molecule type" value="Genomic_DNA"/>
</dbReference>
<dbReference type="InterPro" id="IPR001296">
    <property type="entry name" value="Glyco_trans_1"/>
</dbReference>
<proteinExistence type="predicted"/>
<feature type="domain" description="Glycosyl transferase family 1" evidence="1">
    <location>
        <begin position="201"/>
        <end position="336"/>
    </location>
</feature>
<feature type="domain" description="DUF1972" evidence="2">
    <location>
        <begin position="8"/>
        <end position="182"/>
    </location>
</feature>
<protein>
    <submittedName>
        <fullName evidence="3">DUF1972 domain-containing protein</fullName>
    </submittedName>
</protein>
<dbReference type="Pfam" id="PF00534">
    <property type="entry name" value="Glycos_transf_1"/>
    <property type="match status" value="1"/>
</dbReference>
<comment type="caution">
    <text evidence="3">The sequence shown here is derived from an EMBL/GenBank/DDBJ whole genome shotgun (WGS) entry which is preliminary data.</text>
</comment>
<reference evidence="4" key="1">
    <citation type="journal article" date="2019" name="Int. J. Syst. Evol. Microbiol.">
        <title>The Global Catalogue of Microorganisms (GCM) 10K type strain sequencing project: providing services to taxonomists for standard genome sequencing and annotation.</title>
        <authorList>
            <consortium name="The Broad Institute Genomics Platform"/>
            <consortium name="The Broad Institute Genome Sequencing Center for Infectious Disease"/>
            <person name="Wu L."/>
            <person name="Ma J."/>
        </authorList>
    </citation>
    <scope>NUCLEOTIDE SEQUENCE [LARGE SCALE GENOMIC DNA]</scope>
    <source>
        <strain evidence="4">CCUG 56108</strain>
    </source>
</reference>
<gene>
    <name evidence="3" type="ORF">ACFQ4G_08430</name>
</gene>
<dbReference type="RefSeq" id="WP_238208820.1">
    <property type="nucleotide sequence ID" value="NZ_JBHTND010000009.1"/>
</dbReference>
<dbReference type="Proteomes" id="UP001597176">
    <property type="component" value="Unassembled WGS sequence"/>
</dbReference>
<dbReference type="Pfam" id="PF09314">
    <property type="entry name" value="DUF1972"/>
    <property type="match status" value="1"/>
</dbReference>
<sequence>MSLHKPSLLILGTRGIPASHGGFETFAEKLALFLVKRGWHVAVYCQDEVESVTERFRTTTWKGVELIHVAVSSTGPRATLDFDWHCVRDAAKRHGVSLVLGYNGAIFLPYLRLAGSKIITNMDGIEWKRPKWSMAVRAWFWTNEWIAAWASHRLVADHPAIADHVATRRPRSAIATIAYGGDPIPAAPTAPIEALGLKPGRYMTSIARIEPDNNILTMVEAFSRKLRGVRLVVLGTLSENNPYHRAVREAASDEVLFPGAIYDSETIRSLRFHARAYLHGHTVGGTNPSLVEALWAGNAVIAHDNAFNRGTAGDEQFYFSDPDACERHIEALVANDLVVKKAGLASLDRASERFEWSTILKQYEAEARTLGGFTIPVGREMKQPVNTSANISMAIGGRSQDRAS</sequence>
<dbReference type="InterPro" id="IPR015393">
    <property type="entry name" value="DUF1972"/>
</dbReference>
<name>A0ABW3WY58_9HYPH</name>
<accession>A0ABW3WY58</accession>
<dbReference type="SUPFAM" id="SSF53756">
    <property type="entry name" value="UDP-Glycosyltransferase/glycogen phosphorylase"/>
    <property type="match status" value="1"/>
</dbReference>
<evidence type="ECO:0000259" key="1">
    <source>
        <dbReference type="Pfam" id="PF00534"/>
    </source>
</evidence>
<dbReference type="Gene3D" id="3.40.50.2000">
    <property type="entry name" value="Glycogen Phosphorylase B"/>
    <property type="match status" value="2"/>
</dbReference>
<dbReference type="PANTHER" id="PTHR12526">
    <property type="entry name" value="GLYCOSYLTRANSFERASE"/>
    <property type="match status" value="1"/>
</dbReference>
<evidence type="ECO:0000259" key="2">
    <source>
        <dbReference type="Pfam" id="PF09314"/>
    </source>
</evidence>
<keyword evidence="4" id="KW-1185">Reference proteome</keyword>